<organism evidence="2">
    <name type="scientific">Schistocephalus solidus</name>
    <name type="common">Tapeworm</name>
    <dbReference type="NCBI Taxonomy" id="70667"/>
    <lineage>
        <taxon>Eukaryota</taxon>
        <taxon>Metazoa</taxon>
        <taxon>Spiralia</taxon>
        <taxon>Lophotrochozoa</taxon>
        <taxon>Platyhelminthes</taxon>
        <taxon>Cestoda</taxon>
        <taxon>Eucestoda</taxon>
        <taxon>Diphyllobothriidea</taxon>
        <taxon>Diphyllobothriidae</taxon>
        <taxon>Schistocephalus</taxon>
    </lineage>
</organism>
<keyword evidence="1" id="KW-1133">Transmembrane helix</keyword>
<evidence type="ECO:0000313" key="3">
    <source>
        <dbReference type="EMBL" id="VDL91159.1"/>
    </source>
</evidence>
<feature type="transmembrane region" description="Helical" evidence="1">
    <location>
        <begin position="45"/>
        <end position="68"/>
    </location>
</feature>
<reference evidence="3 4" key="3">
    <citation type="submission" date="2018-11" db="EMBL/GenBank/DDBJ databases">
        <authorList>
            <consortium name="Pathogen Informatics"/>
        </authorList>
    </citation>
    <scope>NUCLEOTIDE SEQUENCE [LARGE SCALE GENOMIC DNA]</scope>
    <source>
        <strain evidence="3 4">NST_G2</strain>
    </source>
</reference>
<name>A0A0X3PP21_SCHSO</name>
<keyword evidence="1" id="KW-0812">Transmembrane</keyword>
<dbReference type="Proteomes" id="UP000275846">
    <property type="component" value="Unassembled WGS sequence"/>
</dbReference>
<sequence>MDKEDIGILIGTIIALLFLILGVAIEKWICGGVLNSCIHFNNDAYLAIGVLLVIAIILIACALIFIILDLTIGDYWMETAAIVFACSGAILALVAMLYYYIAVNQWISPILATIGMAFAVAVAIFMLMQRISC</sequence>
<dbReference type="EMBL" id="GEEE01009550">
    <property type="protein sequence ID" value="JAP53675.1"/>
    <property type="molecule type" value="Transcribed_RNA"/>
</dbReference>
<dbReference type="OrthoDB" id="6270024at2759"/>
<feature type="transmembrane region" description="Helical" evidence="1">
    <location>
        <begin position="80"/>
        <end position="101"/>
    </location>
</feature>
<proteinExistence type="predicted"/>
<reference evidence="2" key="1">
    <citation type="submission" date="2016-01" db="EMBL/GenBank/DDBJ databases">
        <title>Reference transcriptome for the parasite Schistocephalus solidus: insights into the molecular evolution of parasitism.</title>
        <authorList>
            <person name="Hebert F.O."/>
            <person name="Grambauer S."/>
            <person name="Barber I."/>
            <person name="Landry C.R."/>
            <person name="Aubin-Horth N."/>
        </authorList>
    </citation>
    <scope>NUCLEOTIDE SEQUENCE</scope>
</reference>
<dbReference type="WBParaSite" id="SSLN_0000492901-mRNA-1">
    <property type="protein sequence ID" value="SSLN_0000492901-mRNA-1"/>
    <property type="gene ID" value="SSLN_0000492901"/>
</dbReference>
<keyword evidence="4" id="KW-1185">Reference proteome</keyword>
<feature type="transmembrane region" description="Helical" evidence="1">
    <location>
        <begin position="107"/>
        <end position="128"/>
    </location>
</feature>
<evidence type="ECO:0000256" key="1">
    <source>
        <dbReference type="SAM" id="Phobius"/>
    </source>
</evidence>
<gene>
    <name evidence="3" type="ORF">SSLN_LOCUS4774</name>
    <name evidence="2" type="ORF">TR150865</name>
</gene>
<accession>A0A0X3PP21</accession>
<feature type="transmembrane region" description="Helical" evidence="1">
    <location>
        <begin position="7"/>
        <end position="25"/>
    </location>
</feature>
<protein>
    <submittedName>
        <fullName evidence="2 5">Uncharacterized protein</fullName>
    </submittedName>
</protein>
<dbReference type="EMBL" id="UYSU01032997">
    <property type="protein sequence ID" value="VDL91159.1"/>
    <property type="molecule type" value="Genomic_DNA"/>
</dbReference>
<reference evidence="5" key="2">
    <citation type="submission" date="2016-06" db="UniProtKB">
        <authorList>
            <consortium name="WormBaseParasite"/>
        </authorList>
    </citation>
    <scope>IDENTIFICATION</scope>
</reference>
<dbReference type="AlphaFoldDB" id="A0A0X3PP21"/>
<keyword evidence="1" id="KW-0472">Membrane</keyword>
<evidence type="ECO:0000313" key="2">
    <source>
        <dbReference type="EMBL" id="JAP53675.1"/>
    </source>
</evidence>
<evidence type="ECO:0000313" key="4">
    <source>
        <dbReference type="Proteomes" id="UP000275846"/>
    </source>
</evidence>
<evidence type="ECO:0000313" key="5">
    <source>
        <dbReference type="WBParaSite" id="SSLN_0000492901-mRNA-1"/>
    </source>
</evidence>